<feature type="transmembrane region" description="Helical" evidence="1">
    <location>
        <begin position="12"/>
        <end position="34"/>
    </location>
</feature>
<reference evidence="2 3" key="1">
    <citation type="submission" date="2016-07" db="EMBL/GenBank/DDBJ databases">
        <title>Multiple horizontal gene transfer events from other fungi enriched the ability of initially mycotrophic Trichoderma (Ascomycota) to feed on dead plant biomass.</title>
        <authorList>
            <consortium name="DOE Joint Genome Institute"/>
            <person name="Aerts A."/>
            <person name="Atanasova L."/>
            <person name="Chenthamara K."/>
            <person name="Zhang J."/>
            <person name="Grujic M."/>
            <person name="Henrissat B."/>
            <person name="Kuo A."/>
            <person name="Salamov A."/>
            <person name="Lipzen A."/>
            <person name="Labutti K."/>
            <person name="Barry K."/>
            <person name="Miao Y."/>
            <person name="Rahimi M.J."/>
            <person name="Shen Q."/>
            <person name="Grigoriev I.V."/>
            <person name="Kubicek C.P."/>
            <person name="Druzhinina I.S."/>
        </authorList>
    </citation>
    <scope>NUCLEOTIDE SEQUENCE [LARGE SCALE GENOMIC DNA]</scope>
    <source>
        <strain evidence="2 3">CBS 433.97</strain>
    </source>
</reference>
<evidence type="ECO:0000313" key="2">
    <source>
        <dbReference type="EMBL" id="PTB45373.1"/>
    </source>
</evidence>
<protein>
    <submittedName>
        <fullName evidence="2">Uncharacterized protein</fullName>
    </submittedName>
</protein>
<sequence length="96" mass="10688">MKGNETNSLLIYSSHLLFLLFTVGFGLCCGDTTLDRGPRPRFLYISTWIGLTEPSVPLEACKCEADAQCLVLAVVRGRRRVLNTLIHGLLRNPILK</sequence>
<dbReference type="Proteomes" id="UP000240493">
    <property type="component" value="Unassembled WGS sequence"/>
</dbReference>
<gene>
    <name evidence="2" type="ORF">M441DRAFT_315796</name>
</gene>
<evidence type="ECO:0000313" key="3">
    <source>
        <dbReference type="Proteomes" id="UP000240493"/>
    </source>
</evidence>
<accession>A0A2T3ZKR4</accession>
<keyword evidence="1" id="KW-1133">Transmembrane helix</keyword>
<proteinExistence type="predicted"/>
<keyword evidence="1" id="KW-0472">Membrane</keyword>
<organism evidence="2 3">
    <name type="scientific">Trichoderma asperellum (strain ATCC 204424 / CBS 433.97 / NBRC 101777)</name>
    <dbReference type="NCBI Taxonomy" id="1042311"/>
    <lineage>
        <taxon>Eukaryota</taxon>
        <taxon>Fungi</taxon>
        <taxon>Dikarya</taxon>
        <taxon>Ascomycota</taxon>
        <taxon>Pezizomycotina</taxon>
        <taxon>Sordariomycetes</taxon>
        <taxon>Hypocreomycetidae</taxon>
        <taxon>Hypocreales</taxon>
        <taxon>Hypocreaceae</taxon>
        <taxon>Trichoderma</taxon>
    </lineage>
</organism>
<evidence type="ECO:0000256" key="1">
    <source>
        <dbReference type="SAM" id="Phobius"/>
    </source>
</evidence>
<keyword evidence="1" id="KW-0812">Transmembrane</keyword>
<keyword evidence="3" id="KW-1185">Reference proteome</keyword>
<dbReference type="AlphaFoldDB" id="A0A2T3ZKR4"/>
<dbReference type="EMBL" id="KZ679257">
    <property type="protein sequence ID" value="PTB45373.1"/>
    <property type="molecule type" value="Genomic_DNA"/>
</dbReference>
<name>A0A2T3ZKR4_TRIA4</name>